<evidence type="ECO:0008006" key="5">
    <source>
        <dbReference type="Google" id="ProtNLM"/>
    </source>
</evidence>
<dbReference type="PANTHER" id="PTHR40252">
    <property type="entry name" value="BLR0328 PROTEIN"/>
    <property type="match status" value="1"/>
</dbReference>
<feature type="domain" description="FIST" evidence="1">
    <location>
        <begin position="10"/>
        <end position="208"/>
    </location>
</feature>
<dbReference type="InterPro" id="IPR013702">
    <property type="entry name" value="FIST_domain_N"/>
</dbReference>
<evidence type="ECO:0000259" key="1">
    <source>
        <dbReference type="SMART" id="SM00897"/>
    </source>
</evidence>
<dbReference type="EMBL" id="CP012159">
    <property type="protein sequence ID" value="AKT37261.1"/>
    <property type="molecule type" value="Genomic_DNA"/>
</dbReference>
<dbReference type="KEGG" id="ccro:CMC5_013920"/>
<feature type="domain" description="FIST C-domain" evidence="2">
    <location>
        <begin position="209"/>
        <end position="348"/>
    </location>
</feature>
<gene>
    <name evidence="3" type="ORF">CMC5_013920</name>
</gene>
<sequence>MRTALTGAVEPVFALVLSTAGYDAHALTAAVSEQLGEVPWAGCTTAGVFAGTEMLSLGLVVGVVSGSGVRFGIGVADRVSVDGRAAGVAATTQALAELPAVVPPGWNRACIVLADVLSGKAADVVRGAVQVGGTGVAWAGGGAGDDLRLARGAQFAQGKAWVDGAVVIALDTRSRMAVGTRHGFRPYGPPSMVTRVKGASISELEFEPAFSVYQRAAAGRGDQVSQDEFVNFAMSHPLGIPQAGGDHVIRDPMRVDAAGTLHCVGEVPDGCLVRVMEGERAGLLFAAREASRAAKQAVNGPLGGAIVFDCVSRSLVLGEGVQAEIETFSAELGAPVIGCLTFGEIGAIGPGVPQFHNKTAVVLALGA</sequence>
<dbReference type="SMART" id="SM01204">
    <property type="entry name" value="FIST_C"/>
    <property type="match status" value="1"/>
</dbReference>
<accession>A0A0K1E8Q5</accession>
<dbReference type="Pfam" id="PF10442">
    <property type="entry name" value="FIST_C"/>
    <property type="match status" value="1"/>
</dbReference>
<evidence type="ECO:0000259" key="2">
    <source>
        <dbReference type="SMART" id="SM01204"/>
    </source>
</evidence>
<evidence type="ECO:0000313" key="4">
    <source>
        <dbReference type="Proteomes" id="UP000067626"/>
    </source>
</evidence>
<proteinExistence type="predicted"/>
<protein>
    <recommendedName>
        <fullName evidence="5">Histidine kinase</fullName>
    </recommendedName>
</protein>
<reference evidence="3 4" key="1">
    <citation type="submission" date="2015-07" db="EMBL/GenBank/DDBJ databases">
        <title>Genome analysis of myxobacterium Chondromyces crocatus Cm c5 reveals a high potential for natural compound synthesis and the genetic basis for the loss of fruiting body formation.</title>
        <authorList>
            <person name="Zaburannyi N."/>
            <person name="Bunk B."/>
            <person name="Maier J."/>
            <person name="Overmann J."/>
            <person name="Mueller R."/>
        </authorList>
    </citation>
    <scope>NUCLEOTIDE SEQUENCE [LARGE SCALE GENOMIC DNA]</scope>
    <source>
        <strain evidence="3 4">Cm c5</strain>
    </source>
</reference>
<organism evidence="3 4">
    <name type="scientific">Chondromyces crocatus</name>
    <dbReference type="NCBI Taxonomy" id="52"/>
    <lineage>
        <taxon>Bacteria</taxon>
        <taxon>Pseudomonadati</taxon>
        <taxon>Myxococcota</taxon>
        <taxon>Polyangia</taxon>
        <taxon>Polyangiales</taxon>
        <taxon>Polyangiaceae</taxon>
        <taxon>Chondromyces</taxon>
    </lineage>
</organism>
<name>A0A0K1E8Q5_CHOCO</name>
<dbReference type="Pfam" id="PF08495">
    <property type="entry name" value="FIST"/>
    <property type="match status" value="1"/>
</dbReference>
<dbReference type="AlphaFoldDB" id="A0A0K1E8Q5"/>
<keyword evidence="4" id="KW-1185">Reference proteome</keyword>
<dbReference type="PATRIC" id="fig|52.7.peg.1485"/>
<dbReference type="Proteomes" id="UP000067626">
    <property type="component" value="Chromosome"/>
</dbReference>
<dbReference type="PANTHER" id="PTHR40252:SF2">
    <property type="entry name" value="BLR0328 PROTEIN"/>
    <property type="match status" value="1"/>
</dbReference>
<dbReference type="SMART" id="SM00897">
    <property type="entry name" value="FIST"/>
    <property type="match status" value="1"/>
</dbReference>
<dbReference type="STRING" id="52.CMC5_013920"/>
<evidence type="ECO:0000313" key="3">
    <source>
        <dbReference type="EMBL" id="AKT37261.1"/>
    </source>
</evidence>
<dbReference type="InterPro" id="IPR019494">
    <property type="entry name" value="FIST_C"/>
</dbReference>